<evidence type="ECO:0000313" key="3">
    <source>
        <dbReference type="Proteomes" id="UP000295804"/>
    </source>
</evidence>
<sequence length="56" mass="6054">MKQQKQKTQPARVSKPGTEALGLPDRISASQRHFLKVAATYGKEMEPDGWLAGGGT</sequence>
<feature type="region of interest" description="Disordered" evidence="1">
    <location>
        <begin position="1"/>
        <end position="26"/>
    </location>
</feature>
<comment type="caution">
    <text evidence="2">The sequence shown here is derived from an EMBL/GenBank/DDBJ whole genome shotgun (WGS) entry which is preliminary data.</text>
</comment>
<name>A0A4R7VE95_9PSED</name>
<dbReference type="EMBL" id="SOCQ01000006">
    <property type="protein sequence ID" value="TDV47484.1"/>
    <property type="molecule type" value="Genomic_DNA"/>
</dbReference>
<protein>
    <submittedName>
        <fullName evidence="2">Uncharacterized protein</fullName>
    </submittedName>
</protein>
<proteinExistence type="predicted"/>
<feature type="compositionally biased region" description="Polar residues" evidence="1">
    <location>
        <begin position="1"/>
        <end position="11"/>
    </location>
</feature>
<accession>A0A4R7VE95</accession>
<dbReference type="RefSeq" id="WP_166674965.1">
    <property type="nucleotide sequence ID" value="NZ_SOCQ01000006.1"/>
</dbReference>
<reference evidence="2 3" key="1">
    <citation type="submission" date="2019-03" db="EMBL/GenBank/DDBJ databases">
        <title>Genomic analyses of the natural microbiome of Caenorhabditis elegans.</title>
        <authorList>
            <person name="Samuel B."/>
        </authorList>
    </citation>
    <scope>NUCLEOTIDE SEQUENCE [LARGE SCALE GENOMIC DNA]</scope>
    <source>
        <strain evidence="2 3">BIGb0525</strain>
    </source>
</reference>
<gene>
    <name evidence="2" type="ORF">EDF87_10654</name>
</gene>
<dbReference type="AlphaFoldDB" id="A0A4R7VE95"/>
<evidence type="ECO:0000313" key="2">
    <source>
        <dbReference type="EMBL" id="TDV47484.1"/>
    </source>
</evidence>
<dbReference type="Proteomes" id="UP000295804">
    <property type="component" value="Unassembled WGS sequence"/>
</dbReference>
<organism evidence="2 3">
    <name type="scientific">Pseudomonas helmanticensis</name>
    <dbReference type="NCBI Taxonomy" id="1471381"/>
    <lineage>
        <taxon>Bacteria</taxon>
        <taxon>Pseudomonadati</taxon>
        <taxon>Pseudomonadota</taxon>
        <taxon>Gammaproteobacteria</taxon>
        <taxon>Pseudomonadales</taxon>
        <taxon>Pseudomonadaceae</taxon>
        <taxon>Pseudomonas</taxon>
    </lineage>
</organism>
<evidence type="ECO:0000256" key="1">
    <source>
        <dbReference type="SAM" id="MobiDB-lite"/>
    </source>
</evidence>